<dbReference type="RefSeq" id="WP_048498518.1">
    <property type="nucleotide sequence ID" value="NZ_LFNG01000003.1"/>
</dbReference>
<protein>
    <recommendedName>
        <fullName evidence="2">BPL/LPL catalytic domain-containing protein</fullName>
    </recommendedName>
</protein>
<dbReference type="OrthoDB" id="9807064at2"/>
<reference evidence="3 4" key="1">
    <citation type="journal article" date="2004" name="Int. J. Syst. Evol. Microbiol.">
        <title>Kaistella koreensis gen. nov., sp. nov., a novel member of the Chryseobacterium-Bergeyella-Riemerella branch.</title>
        <authorList>
            <person name="Kim M.K."/>
            <person name="Im W.T."/>
            <person name="Shin Y.K."/>
            <person name="Lim J.H."/>
            <person name="Kim S.H."/>
            <person name="Lee B.C."/>
            <person name="Park M.Y."/>
            <person name="Lee K.Y."/>
            <person name="Lee S.T."/>
        </authorList>
    </citation>
    <scope>NUCLEOTIDE SEQUENCE [LARGE SCALE GENOMIC DNA]</scope>
    <source>
        <strain evidence="3 4">CCUG 49689</strain>
    </source>
</reference>
<evidence type="ECO:0000259" key="2">
    <source>
        <dbReference type="PROSITE" id="PS51733"/>
    </source>
</evidence>
<dbReference type="PANTHER" id="PTHR12835">
    <property type="entry name" value="BIOTIN PROTEIN LIGASE"/>
    <property type="match status" value="1"/>
</dbReference>
<dbReference type="InterPro" id="IPR004408">
    <property type="entry name" value="Biotin_CoA_COase_ligase"/>
</dbReference>
<dbReference type="InterPro" id="IPR004143">
    <property type="entry name" value="BPL_LPL_catalytic"/>
</dbReference>
<dbReference type="PROSITE" id="PS51733">
    <property type="entry name" value="BPL_LPL_CATALYTIC"/>
    <property type="match status" value="1"/>
</dbReference>
<dbReference type="GO" id="GO:0005737">
    <property type="term" value="C:cytoplasm"/>
    <property type="evidence" value="ECO:0007669"/>
    <property type="project" value="TreeGrafter"/>
</dbReference>
<dbReference type="AlphaFoldDB" id="A0A0J7J218"/>
<comment type="caution">
    <text evidence="3">The sequence shown here is derived from an EMBL/GenBank/DDBJ whole genome shotgun (WGS) entry which is preliminary data.</text>
</comment>
<dbReference type="STRING" id="1304281.ACM44_02440"/>
<keyword evidence="1" id="KW-0436">Ligase</keyword>
<proteinExistence type="predicted"/>
<feature type="domain" description="BPL/LPL catalytic" evidence="2">
    <location>
        <begin position="1"/>
        <end position="175"/>
    </location>
</feature>
<dbReference type="PATRIC" id="fig|1304281.5.peg.528"/>
<dbReference type="GO" id="GO:0004077">
    <property type="term" value="F:biotin--[biotin carboxyl-carrier protein] ligase activity"/>
    <property type="evidence" value="ECO:0007669"/>
    <property type="project" value="InterPro"/>
</dbReference>
<dbReference type="PANTHER" id="PTHR12835:SF5">
    <property type="entry name" value="BIOTIN--PROTEIN LIGASE"/>
    <property type="match status" value="1"/>
</dbReference>
<sequence>MIPVFYLDECASTQDESVRFLLYGDSETFAVYTFKQTNGKGQYGNSWESSVNRNIAYSFAVPANRIRVPTPSLNFYTAIILRDFLANLSTFPVEIKWPNDLIIRNKKISGILIEKKNINEIPYFIIGIGLNVLQEDFRHIPKAGSLLTQTGIRFELKEMVERFHEFFSERIFQNAPGPEIWNKINKDLFRKDEVSVFEIKGIRQNGIIKNVDEEGFLWVELENDGLRRFFHKEIEMLY</sequence>
<gene>
    <name evidence="3" type="ORF">ACM44_02440</name>
</gene>
<dbReference type="Pfam" id="PF03099">
    <property type="entry name" value="BPL_LplA_LipB"/>
    <property type="match status" value="1"/>
</dbReference>
<evidence type="ECO:0000313" key="4">
    <source>
        <dbReference type="Proteomes" id="UP000035900"/>
    </source>
</evidence>
<keyword evidence="4" id="KW-1185">Reference proteome</keyword>
<name>A0A0J7J218_9FLAO</name>
<dbReference type="Proteomes" id="UP000035900">
    <property type="component" value="Unassembled WGS sequence"/>
</dbReference>
<dbReference type="CDD" id="cd16442">
    <property type="entry name" value="BPL"/>
    <property type="match status" value="1"/>
</dbReference>
<dbReference type="EMBL" id="LFNG01000003">
    <property type="protein sequence ID" value="KMQ72322.1"/>
    <property type="molecule type" value="Genomic_DNA"/>
</dbReference>
<dbReference type="Gene3D" id="3.30.930.10">
    <property type="entry name" value="Bira Bifunctional Protein, Domain 2"/>
    <property type="match status" value="1"/>
</dbReference>
<evidence type="ECO:0000256" key="1">
    <source>
        <dbReference type="ARBA" id="ARBA00022598"/>
    </source>
</evidence>
<organism evidence="3 4">
    <name type="scientific">Chryseobacterium koreense CCUG 49689</name>
    <dbReference type="NCBI Taxonomy" id="1304281"/>
    <lineage>
        <taxon>Bacteria</taxon>
        <taxon>Pseudomonadati</taxon>
        <taxon>Bacteroidota</taxon>
        <taxon>Flavobacteriia</taxon>
        <taxon>Flavobacteriales</taxon>
        <taxon>Weeksellaceae</taxon>
        <taxon>Chryseobacterium group</taxon>
        <taxon>Chryseobacterium</taxon>
    </lineage>
</organism>
<dbReference type="InterPro" id="IPR045864">
    <property type="entry name" value="aa-tRNA-synth_II/BPL/LPL"/>
</dbReference>
<evidence type="ECO:0000313" key="3">
    <source>
        <dbReference type="EMBL" id="KMQ72322.1"/>
    </source>
</evidence>
<dbReference type="SUPFAM" id="SSF55681">
    <property type="entry name" value="Class II aaRS and biotin synthetases"/>
    <property type="match status" value="1"/>
</dbReference>
<dbReference type="NCBIfam" id="TIGR00121">
    <property type="entry name" value="birA_ligase"/>
    <property type="match status" value="1"/>
</dbReference>
<accession>A0A0J7J218</accession>